<evidence type="ECO:0000256" key="4">
    <source>
        <dbReference type="ARBA" id="ARBA00022448"/>
    </source>
</evidence>
<feature type="region of interest" description="Disordered" evidence="14">
    <location>
        <begin position="78"/>
        <end position="107"/>
    </location>
</feature>
<feature type="signal peptide" evidence="16">
    <location>
        <begin position="1"/>
        <end position="16"/>
    </location>
</feature>
<evidence type="ECO:0000256" key="8">
    <source>
        <dbReference type="ARBA" id="ARBA00022824"/>
    </source>
</evidence>
<keyword evidence="6 15" id="KW-0812">Transmembrane</keyword>
<evidence type="ECO:0000256" key="12">
    <source>
        <dbReference type="ARBA" id="ARBA00023136"/>
    </source>
</evidence>
<sequence>MHWSLANWLTVPAAVQLLMGPRPVPLAELETLTFVQGRLTESRRNASVPQLKCMGGDAARYAPDIVVTVHCVNRLRQPRHRRSDPVSVGADATNATEPMTGTAIPWDCTSTELPRSLRMANMAIECEGWADADDPRILPGSCALGYTLHKTSRPAAKATAAPPVQPAPEKQSGDSALDSSALKPGELPDQGRAWAVPRLHPVDSAKHLWDAIRHPEGPPHGPSHPPHDPVHPGGHPPKSGQGDAIPPHVHPRHGQDGPGSHTLLHHLRALFVPALVCFSGLYALYRLALKRATQRDQRLAARKKLDDDEKLATGPAGRGPTPPASPPRHPPGASALLRQVRDTAGARWNQWTPAFLHVATPPAYAPVTQRRDGPPMVSTRVPSVAQPLFVGDDMRAARPMMHRSASTSSGTSEGTSLGTSEGTSDSNGSFDAEVDGVEDVDDSGNGSDLDEPGRHAEYEIYR</sequence>
<feature type="region of interest" description="Disordered" evidence="14">
    <location>
        <begin position="400"/>
        <end position="462"/>
    </location>
</feature>
<evidence type="ECO:0000256" key="2">
    <source>
        <dbReference type="ARBA" id="ARBA00006833"/>
    </source>
</evidence>
<evidence type="ECO:0000313" key="18">
    <source>
        <dbReference type="Proteomes" id="UP000274922"/>
    </source>
</evidence>
<evidence type="ECO:0000256" key="1">
    <source>
        <dbReference type="ARBA" id="ARBA00004115"/>
    </source>
</evidence>
<dbReference type="GO" id="GO:0006816">
    <property type="term" value="P:calcium ion transport"/>
    <property type="evidence" value="ECO:0007669"/>
    <property type="project" value="UniProtKB-KW"/>
</dbReference>
<dbReference type="STRING" id="1555241.A0A4P9XBE1"/>
<gene>
    <name evidence="17" type="ORF">CXG81DRAFT_17662</name>
</gene>
<dbReference type="PANTHER" id="PTHR15929">
    <property type="entry name" value="STORE-OPERATED CALCIUM ENTRY-ASSOCIATED REGULATORY FACTOR"/>
    <property type="match status" value="1"/>
</dbReference>
<evidence type="ECO:0000256" key="11">
    <source>
        <dbReference type="ARBA" id="ARBA00023065"/>
    </source>
</evidence>
<feature type="compositionally biased region" description="Acidic residues" evidence="14">
    <location>
        <begin position="432"/>
        <end position="442"/>
    </location>
</feature>
<dbReference type="AlphaFoldDB" id="A0A4P9XBE1"/>
<keyword evidence="8" id="KW-0256">Endoplasmic reticulum</keyword>
<evidence type="ECO:0000256" key="9">
    <source>
        <dbReference type="ARBA" id="ARBA00022837"/>
    </source>
</evidence>
<dbReference type="Pfam" id="PF06682">
    <property type="entry name" value="SARAF"/>
    <property type="match status" value="2"/>
</dbReference>
<feature type="region of interest" description="Disordered" evidence="14">
    <location>
        <begin position="156"/>
        <end position="189"/>
    </location>
</feature>
<evidence type="ECO:0000313" key="17">
    <source>
        <dbReference type="EMBL" id="RKP02692.1"/>
    </source>
</evidence>
<keyword evidence="11" id="KW-0406">Ion transport</keyword>
<evidence type="ECO:0000256" key="13">
    <source>
        <dbReference type="ARBA" id="ARBA00031116"/>
    </source>
</evidence>
<dbReference type="OrthoDB" id="20303at2759"/>
<feature type="region of interest" description="Disordered" evidence="14">
    <location>
        <begin position="211"/>
        <end position="260"/>
    </location>
</feature>
<keyword evidence="4" id="KW-0813">Transport</keyword>
<comment type="similarity">
    <text evidence="2">Belongs to the SARAF family.</text>
</comment>
<keyword evidence="10 15" id="KW-1133">Transmembrane helix</keyword>
<evidence type="ECO:0000256" key="7">
    <source>
        <dbReference type="ARBA" id="ARBA00022729"/>
    </source>
</evidence>
<keyword evidence="5" id="KW-0109">Calcium transport</keyword>
<feature type="compositionally biased region" description="Low complexity" evidence="14">
    <location>
        <begin position="404"/>
        <end position="426"/>
    </location>
</feature>
<feature type="compositionally biased region" description="Pro residues" evidence="14">
    <location>
        <begin position="320"/>
        <end position="330"/>
    </location>
</feature>
<evidence type="ECO:0000256" key="3">
    <source>
        <dbReference type="ARBA" id="ARBA00016584"/>
    </source>
</evidence>
<comment type="subcellular location">
    <subcellularLocation>
        <location evidence="1">Endoplasmic reticulum membrane</location>
        <topology evidence="1">Single-pass type I membrane protein</topology>
    </subcellularLocation>
</comment>
<evidence type="ECO:0000256" key="10">
    <source>
        <dbReference type="ARBA" id="ARBA00022989"/>
    </source>
</evidence>
<evidence type="ECO:0000256" key="15">
    <source>
        <dbReference type="SAM" id="Phobius"/>
    </source>
</evidence>
<keyword evidence="12 15" id="KW-0472">Membrane</keyword>
<keyword evidence="18" id="KW-1185">Reference proteome</keyword>
<evidence type="ECO:0000256" key="14">
    <source>
        <dbReference type="SAM" id="MobiDB-lite"/>
    </source>
</evidence>
<keyword evidence="9" id="KW-0106">Calcium</keyword>
<reference evidence="18" key="1">
    <citation type="journal article" date="2018" name="Nat. Microbiol.">
        <title>Leveraging single-cell genomics to expand the fungal tree of life.</title>
        <authorList>
            <person name="Ahrendt S.R."/>
            <person name="Quandt C.A."/>
            <person name="Ciobanu D."/>
            <person name="Clum A."/>
            <person name="Salamov A."/>
            <person name="Andreopoulos B."/>
            <person name="Cheng J.F."/>
            <person name="Woyke T."/>
            <person name="Pelin A."/>
            <person name="Henrissat B."/>
            <person name="Reynolds N.K."/>
            <person name="Benny G.L."/>
            <person name="Smith M.E."/>
            <person name="James T.Y."/>
            <person name="Grigoriev I.V."/>
        </authorList>
    </citation>
    <scope>NUCLEOTIDE SEQUENCE [LARGE SCALE GENOMIC DNA]</scope>
    <source>
        <strain evidence="18">ATCC 52028</strain>
    </source>
</reference>
<feature type="region of interest" description="Disordered" evidence="14">
    <location>
        <begin position="300"/>
        <end position="334"/>
    </location>
</feature>
<dbReference type="EMBL" id="ML014137">
    <property type="protein sequence ID" value="RKP02692.1"/>
    <property type="molecule type" value="Genomic_DNA"/>
</dbReference>
<feature type="chain" id="PRO_5020298088" description="Store-operated calcium entry-associated regulatory factor" evidence="16">
    <location>
        <begin position="17"/>
        <end position="462"/>
    </location>
</feature>
<dbReference type="GO" id="GO:0005789">
    <property type="term" value="C:endoplasmic reticulum membrane"/>
    <property type="evidence" value="ECO:0007669"/>
    <property type="project" value="UniProtKB-SubCell"/>
</dbReference>
<organism evidence="17 18">
    <name type="scientific">Caulochytrium protostelioides</name>
    <dbReference type="NCBI Taxonomy" id="1555241"/>
    <lineage>
        <taxon>Eukaryota</taxon>
        <taxon>Fungi</taxon>
        <taxon>Fungi incertae sedis</taxon>
        <taxon>Chytridiomycota</taxon>
        <taxon>Chytridiomycota incertae sedis</taxon>
        <taxon>Chytridiomycetes</taxon>
        <taxon>Caulochytriales</taxon>
        <taxon>Caulochytriaceae</taxon>
        <taxon>Caulochytrium</taxon>
    </lineage>
</organism>
<feature type="compositionally biased region" description="Basic and acidic residues" evidence="14">
    <location>
        <begin position="300"/>
        <end position="311"/>
    </location>
</feature>
<protein>
    <recommendedName>
        <fullName evidence="3">Store-operated calcium entry-associated regulatory factor</fullName>
    </recommendedName>
    <alternativeName>
        <fullName evidence="13">Transmembrane protein 66</fullName>
    </alternativeName>
</protein>
<dbReference type="GO" id="GO:2001256">
    <property type="term" value="P:regulation of store-operated calcium entry"/>
    <property type="evidence" value="ECO:0007669"/>
    <property type="project" value="InterPro"/>
</dbReference>
<evidence type="ECO:0000256" key="5">
    <source>
        <dbReference type="ARBA" id="ARBA00022568"/>
    </source>
</evidence>
<proteinExistence type="inferred from homology"/>
<accession>A0A4P9XBE1</accession>
<dbReference type="InterPro" id="IPR009567">
    <property type="entry name" value="SARAF"/>
</dbReference>
<feature type="compositionally biased region" description="Basic and acidic residues" evidence="14">
    <location>
        <begin position="451"/>
        <end position="462"/>
    </location>
</feature>
<feature type="transmembrane region" description="Helical" evidence="15">
    <location>
        <begin position="270"/>
        <end position="289"/>
    </location>
</feature>
<keyword evidence="7 16" id="KW-0732">Signal</keyword>
<dbReference type="Proteomes" id="UP000274922">
    <property type="component" value="Unassembled WGS sequence"/>
</dbReference>
<evidence type="ECO:0000256" key="6">
    <source>
        <dbReference type="ARBA" id="ARBA00022692"/>
    </source>
</evidence>
<name>A0A4P9XBE1_9FUNG</name>
<evidence type="ECO:0000256" key="16">
    <source>
        <dbReference type="SAM" id="SignalP"/>
    </source>
</evidence>
<dbReference type="PANTHER" id="PTHR15929:SF0">
    <property type="entry name" value="STORE-OPERATED CALCIUM ENTRY-ASSOCIATED REGULATORY FACTOR"/>
    <property type="match status" value="1"/>
</dbReference>